<dbReference type="Gene3D" id="3.60.10.10">
    <property type="entry name" value="Endonuclease/exonuclease/phosphatase"/>
    <property type="match status" value="1"/>
</dbReference>
<evidence type="ECO:0000256" key="1">
    <source>
        <dbReference type="ARBA" id="ARBA00015260"/>
    </source>
</evidence>
<dbReference type="SUPFAM" id="SSF47781">
    <property type="entry name" value="RuvA domain 2-like"/>
    <property type="match status" value="1"/>
</dbReference>
<dbReference type="STRING" id="50429.A0A2B4RY18"/>
<dbReference type="GO" id="GO:0006281">
    <property type="term" value="P:DNA repair"/>
    <property type="evidence" value="ECO:0007669"/>
    <property type="project" value="InterPro"/>
</dbReference>
<dbReference type="GO" id="GO:0003677">
    <property type="term" value="F:DNA binding"/>
    <property type="evidence" value="ECO:0007669"/>
    <property type="project" value="InterPro"/>
</dbReference>
<dbReference type="InterPro" id="IPR051675">
    <property type="entry name" value="Endo/Exo/Phosphatase_dom_1"/>
</dbReference>
<keyword evidence="3" id="KW-0378">Hydrolase</keyword>
<feature type="domain" description="Helix-hairpin-helix DNA-binding motif class 1" evidence="2">
    <location>
        <begin position="177"/>
        <end position="196"/>
    </location>
</feature>
<dbReference type="InterPro" id="IPR010994">
    <property type="entry name" value="RuvA_2-like"/>
</dbReference>
<evidence type="ECO:0000259" key="2">
    <source>
        <dbReference type="SMART" id="SM00278"/>
    </source>
</evidence>
<dbReference type="Proteomes" id="UP000225706">
    <property type="component" value="Unassembled WGS sequence"/>
</dbReference>
<organism evidence="3 4">
    <name type="scientific">Stylophora pistillata</name>
    <name type="common">Smooth cauliflower coral</name>
    <dbReference type="NCBI Taxonomy" id="50429"/>
    <lineage>
        <taxon>Eukaryota</taxon>
        <taxon>Metazoa</taxon>
        <taxon>Cnidaria</taxon>
        <taxon>Anthozoa</taxon>
        <taxon>Hexacorallia</taxon>
        <taxon>Scleractinia</taxon>
        <taxon>Astrocoeniina</taxon>
        <taxon>Pocilloporidae</taxon>
        <taxon>Stylophora</taxon>
    </lineage>
</organism>
<dbReference type="InterPro" id="IPR003583">
    <property type="entry name" value="Hlx-hairpin-Hlx_DNA-bd_motif"/>
</dbReference>
<dbReference type="GO" id="GO:0004519">
    <property type="term" value="F:endonuclease activity"/>
    <property type="evidence" value="ECO:0007669"/>
    <property type="project" value="UniProtKB-KW"/>
</dbReference>
<dbReference type="GO" id="GO:0004527">
    <property type="term" value="F:exonuclease activity"/>
    <property type="evidence" value="ECO:0007669"/>
    <property type="project" value="UniProtKB-KW"/>
</dbReference>
<sequence length="517" mass="57987">MGCKCSKFCWRTRNERTETTRIKIKGTGNDRNDVRYQGSSTKLEERQLVDQEAKNGLIQKGINEEIAYELLLLRGKGSLKTTGDIVAVLEKCNVKYKVELDNNILIGVDSSGDLSVEKVEKKDIFSFEKDEKKDSEEKIDLNTASEELLESVKGIGPTLARRIVVHREEHGPFEELEDVISVKGVSKKLLDSIISQVTVKLAKTPKIPKVIPHETNNETLRIASWNLKSFSFDKAEHAGVKEVICRTVLENGLDILVIQEIGDNDALIKIKDEINNPTSEIVKTLKTGEQQWECCTSDIAGKMYQSWEYNGFLWNAARGISLKSSALLEKPKKGKKQFARRPYLGFFQAKKFDFVLVSVHLKAAGLGNSDLERLEKELARVPELITALQTHIPGEKDLMVLGDFNLGPDTEEFDAMRKGGLANLIPASTFTNISTKNMQGSENYDNIWISKHAKSHQFTGKSGVIRERLTHPAIADGWRWNGLVSDHCPVWAEFYCDRDFDDAEGLVSVDDVAIDGK</sequence>
<keyword evidence="4" id="KW-1185">Reference proteome</keyword>
<accession>A0A2B4RY18</accession>
<dbReference type="Pfam" id="PF12836">
    <property type="entry name" value="HHH_3"/>
    <property type="match status" value="1"/>
</dbReference>
<dbReference type="GO" id="GO:0005886">
    <property type="term" value="C:plasma membrane"/>
    <property type="evidence" value="ECO:0007669"/>
    <property type="project" value="TreeGrafter"/>
</dbReference>
<dbReference type="SUPFAM" id="SSF56219">
    <property type="entry name" value="DNase I-like"/>
    <property type="match status" value="1"/>
</dbReference>
<evidence type="ECO:0000313" key="3">
    <source>
        <dbReference type="EMBL" id="PFX21227.1"/>
    </source>
</evidence>
<dbReference type="Gene3D" id="1.10.150.280">
    <property type="entry name" value="AF1531-like domain"/>
    <property type="match status" value="1"/>
</dbReference>
<dbReference type="SMART" id="SM00278">
    <property type="entry name" value="HhH1"/>
    <property type="match status" value="2"/>
</dbReference>
<evidence type="ECO:0000313" key="4">
    <source>
        <dbReference type="Proteomes" id="UP000225706"/>
    </source>
</evidence>
<comment type="caution">
    <text evidence="3">The sequence shown here is derived from an EMBL/GenBank/DDBJ whole genome shotgun (WGS) entry which is preliminary data.</text>
</comment>
<dbReference type="InterPro" id="IPR036691">
    <property type="entry name" value="Endo/exonu/phosph_ase_sf"/>
</dbReference>
<keyword evidence="3" id="KW-0269">Exonuclease</keyword>
<keyword evidence="3" id="KW-0540">Nuclease</keyword>
<dbReference type="CDD" id="cd10283">
    <property type="entry name" value="MnuA_DNase1-like"/>
    <property type="match status" value="1"/>
</dbReference>
<keyword evidence="3" id="KW-0255">Endonuclease</keyword>
<proteinExistence type="predicted"/>
<dbReference type="PANTHER" id="PTHR21180:SF32">
    <property type="entry name" value="ENDONUCLEASE_EXONUCLEASE_PHOSPHATASE FAMILY DOMAIN-CONTAINING PROTEIN 1"/>
    <property type="match status" value="1"/>
</dbReference>
<dbReference type="OrthoDB" id="6237065at2759"/>
<gene>
    <name evidence="3" type="primary">EEPD1</name>
    <name evidence="3" type="ORF">AWC38_SpisGene14280</name>
</gene>
<reference evidence="4" key="1">
    <citation type="journal article" date="2017" name="bioRxiv">
        <title>Comparative analysis of the genomes of Stylophora pistillata and Acropora digitifera provides evidence for extensive differences between species of corals.</title>
        <authorList>
            <person name="Voolstra C.R."/>
            <person name="Li Y."/>
            <person name="Liew Y.J."/>
            <person name="Baumgarten S."/>
            <person name="Zoccola D."/>
            <person name="Flot J.-F."/>
            <person name="Tambutte S."/>
            <person name="Allemand D."/>
            <person name="Aranda M."/>
        </authorList>
    </citation>
    <scope>NUCLEOTIDE SEQUENCE [LARGE SCALE GENOMIC DNA]</scope>
</reference>
<protein>
    <recommendedName>
        <fullName evidence="1">Endonuclease/exonuclease/phosphatase family domain-containing protein 1</fullName>
    </recommendedName>
</protein>
<name>A0A2B4RY18_STYPI</name>
<dbReference type="AlphaFoldDB" id="A0A2B4RY18"/>
<dbReference type="PANTHER" id="PTHR21180">
    <property type="entry name" value="ENDONUCLEASE/EXONUCLEASE/PHOSPHATASE FAMILY DOMAIN-CONTAINING PROTEIN 1"/>
    <property type="match status" value="1"/>
</dbReference>
<dbReference type="EMBL" id="LSMT01000285">
    <property type="protein sequence ID" value="PFX21227.1"/>
    <property type="molecule type" value="Genomic_DNA"/>
</dbReference>
<feature type="domain" description="Helix-hairpin-helix DNA-binding motif class 1" evidence="2">
    <location>
        <begin position="147"/>
        <end position="166"/>
    </location>
</feature>